<organism evidence="1 2">
    <name type="scientific">Simiduia curdlanivorans</name>
    <dbReference type="NCBI Taxonomy" id="1492769"/>
    <lineage>
        <taxon>Bacteria</taxon>
        <taxon>Pseudomonadati</taxon>
        <taxon>Pseudomonadota</taxon>
        <taxon>Gammaproteobacteria</taxon>
        <taxon>Cellvibrionales</taxon>
        <taxon>Cellvibrionaceae</taxon>
        <taxon>Simiduia</taxon>
    </lineage>
</organism>
<keyword evidence="1" id="KW-0503">Monooxygenase</keyword>
<keyword evidence="2" id="KW-1185">Reference proteome</keyword>
<dbReference type="Gene3D" id="3.30.70.100">
    <property type="match status" value="1"/>
</dbReference>
<reference evidence="2" key="1">
    <citation type="journal article" date="2019" name="Int. J. Syst. Evol. Microbiol.">
        <title>The Global Catalogue of Microorganisms (GCM) 10K type strain sequencing project: providing services to taxonomists for standard genome sequencing and annotation.</title>
        <authorList>
            <consortium name="The Broad Institute Genomics Platform"/>
            <consortium name="The Broad Institute Genome Sequencing Center for Infectious Disease"/>
            <person name="Wu L."/>
            <person name="Ma J."/>
        </authorList>
    </citation>
    <scope>NUCLEOTIDE SEQUENCE [LARGE SCALE GENOMIC DNA]</scope>
    <source>
        <strain evidence="2">CECT 8570</strain>
    </source>
</reference>
<comment type="caution">
    <text evidence="1">The sequence shown here is derived from an EMBL/GenBank/DDBJ whole genome shotgun (WGS) entry which is preliminary data.</text>
</comment>
<dbReference type="InterPro" id="IPR011008">
    <property type="entry name" value="Dimeric_a/b-barrel"/>
</dbReference>
<dbReference type="Proteomes" id="UP001595840">
    <property type="component" value="Unassembled WGS sequence"/>
</dbReference>
<protein>
    <submittedName>
        <fullName evidence="1">Antibiotic biosynthesis monooxygenase family protein</fullName>
        <ecNumber evidence="1">1.14.-.-</ecNumber>
    </submittedName>
</protein>
<gene>
    <name evidence="1" type="ORF">ACFOX3_06520</name>
</gene>
<evidence type="ECO:0000313" key="1">
    <source>
        <dbReference type="EMBL" id="MFC4361944.1"/>
    </source>
</evidence>
<name>A0ABV8V4J1_9GAMM</name>
<dbReference type="GO" id="GO:0004497">
    <property type="term" value="F:monooxygenase activity"/>
    <property type="evidence" value="ECO:0007669"/>
    <property type="project" value="UniProtKB-KW"/>
</dbReference>
<dbReference type="RefSeq" id="WP_290264110.1">
    <property type="nucleotide sequence ID" value="NZ_JAUFQG010000006.1"/>
</dbReference>
<dbReference type="EMBL" id="JBHSCX010000004">
    <property type="protein sequence ID" value="MFC4361944.1"/>
    <property type="molecule type" value="Genomic_DNA"/>
</dbReference>
<dbReference type="SUPFAM" id="SSF54909">
    <property type="entry name" value="Dimeric alpha+beta barrel"/>
    <property type="match status" value="1"/>
</dbReference>
<dbReference type="EC" id="1.14.-.-" evidence="1"/>
<accession>A0ABV8V4J1</accession>
<sequence length="93" mass="11015">MIHVLIERLIAHDMPETYELAARSTLHQAFQAQGFIRGETFTDIENPLRRFVMCKFRTLRDWQTWAESDARRDMMNHINPTLAEPEKVTLLEN</sequence>
<keyword evidence="1" id="KW-0560">Oxidoreductase</keyword>
<evidence type="ECO:0000313" key="2">
    <source>
        <dbReference type="Proteomes" id="UP001595840"/>
    </source>
</evidence>
<proteinExistence type="predicted"/>